<dbReference type="InterPro" id="IPR029058">
    <property type="entry name" value="AB_hydrolase_fold"/>
</dbReference>
<evidence type="ECO:0000313" key="1">
    <source>
        <dbReference type="EMBL" id="RLN36107.1"/>
    </source>
</evidence>
<organism evidence="1 2">
    <name type="scientific">Panicum miliaceum</name>
    <name type="common">Proso millet</name>
    <name type="synonym">Broomcorn millet</name>
    <dbReference type="NCBI Taxonomy" id="4540"/>
    <lineage>
        <taxon>Eukaryota</taxon>
        <taxon>Viridiplantae</taxon>
        <taxon>Streptophyta</taxon>
        <taxon>Embryophyta</taxon>
        <taxon>Tracheophyta</taxon>
        <taxon>Spermatophyta</taxon>
        <taxon>Magnoliopsida</taxon>
        <taxon>Liliopsida</taxon>
        <taxon>Poales</taxon>
        <taxon>Poaceae</taxon>
        <taxon>PACMAD clade</taxon>
        <taxon>Panicoideae</taxon>
        <taxon>Panicodae</taxon>
        <taxon>Paniceae</taxon>
        <taxon>Panicinae</taxon>
        <taxon>Panicum</taxon>
        <taxon>Panicum sect. Panicum</taxon>
    </lineage>
</organism>
<reference evidence="2" key="1">
    <citation type="journal article" date="2019" name="Nat. Commun.">
        <title>The genome of broomcorn millet.</title>
        <authorList>
            <person name="Zou C."/>
            <person name="Miki D."/>
            <person name="Li D."/>
            <person name="Tang Q."/>
            <person name="Xiao L."/>
            <person name="Rajput S."/>
            <person name="Deng P."/>
            <person name="Jia W."/>
            <person name="Huang R."/>
            <person name="Zhang M."/>
            <person name="Sun Y."/>
            <person name="Hu J."/>
            <person name="Fu X."/>
            <person name="Schnable P.S."/>
            <person name="Li F."/>
            <person name="Zhang H."/>
            <person name="Feng B."/>
            <person name="Zhu X."/>
            <person name="Liu R."/>
            <person name="Schnable J.C."/>
            <person name="Zhu J.-K."/>
            <person name="Zhang H."/>
        </authorList>
    </citation>
    <scope>NUCLEOTIDE SEQUENCE [LARGE SCALE GENOMIC DNA]</scope>
</reference>
<sequence length="147" mass="16928">MVIVQPYFRGVERQSSKEVWDGATVFPVYGVDWLWPFVTAGQASNDDPRLNPPDEEITSLTCRRVLVVVADVRERGCRLLNRFRDYYARSSCEAMLVELEGEDHGFHLYSPLRATSKRLMASIVRFINQPPAPALDDHLHWHAWEGK</sequence>
<dbReference type="Proteomes" id="UP000275267">
    <property type="component" value="Unassembled WGS sequence"/>
</dbReference>
<protein>
    <submittedName>
        <fullName evidence="1">Carboxylesterase 13</fullName>
    </submittedName>
</protein>
<dbReference type="STRING" id="4540.A0A3L6TF89"/>
<dbReference type="AlphaFoldDB" id="A0A3L6TF89"/>
<dbReference type="OrthoDB" id="408631at2759"/>
<proteinExistence type="predicted"/>
<gene>
    <name evidence="1" type="ORF">C2845_PM03G18780</name>
</gene>
<evidence type="ECO:0000313" key="2">
    <source>
        <dbReference type="Proteomes" id="UP000275267"/>
    </source>
</evidence>
<name>A0A3L6TF89_PANMI</name>
<dbReference type="EMBL" id="PQIB02000002">
    <property type="protein sequence ID" value="RLN36107.1"/>
    <property type="molecule type" value="Genomic_DNA"/>
</dbReference>
<keyword evidence="2" id="KW-1185">Reference proteome</keyword>
<dbReference type="Gene3D" id="3.40.50.1820">
    <property type="entry name" value="alpha/beta hydrolase"/>
    <property type="match status" value="1"/>
</dbReference>
<accession>A0A3L6TF89</accession>
<comment type="caution">
    <text evidence="1">The sequence shown here is derived from an EMBL/GenBank/DDBJ whole genome shotgun (WGS) entry which is preliminary data.</text>
</comment>
<dbReference type="SUPFAM" id="SSF53474">
    <property type="entry name" value="alpha/beta-Hydrolases"/>
    <property type="match status" value="1"/>
</dbReference>